<protein>
    <submittedName>
        <fullName evidence="1">Uncharacterized protein</fullName>
    </submittedName>
</protein>
<evidence type="ECO:0000313" key="1">
    <source>
        <dbReference type="EMBL" id="QBD78085.1"/>
    </source>
</evidence>
<organism evidence="1 2">
    <name type="scientific">Ktedonosporobacter rubrisoli</name>
    <dbReference type="NCBI Taxonomy" id="2509675"/>
    <lineage>
        <taxon>Bacteria</taxon>
        <taxon>Bacillati</taxon>
        <taxon>Chloroflexota</taxon>
        <taxon>Ktedonobacteria</taxon>
        <taxon>Ktedonobacterales</taxon>
        <taxon>Ktedonosporobacteraceae</taxon>
        <taxon>Ktedonosporobacter</taxon>
    </lineage>
</organism>
<dbReference type="AlphaFoldDB" id="A0A4P6JRY3"/>
<keyword evidence="2" id="KW-1185">Reference proteome</keyword>
<evidence type="ECO:0000313" key="2">
    <source>
        <dbReference type="Proteomes" id="UP000290365"/>
    </source>
</evidence>
<name>A0A4P6JRY3_KTERU</name>
<accession>A0A4P6JRY3</accession>
<gene>
    <name evidence="1" type="ORF">EPA93_19625</name>
</gene>
<reference evidence="1 2" key="1">
    <citation type="submission" date="2019-01" db="EMBL/GenBank/DDBJ databases">
        <title>Ktedonosporobacter rubrisoli SCAWS-G2.</title>
        <authorList>
            <person name="Huang Y."/>
            <person name="Yan B."/>
        </authorList>
    </citation>
    <scope>NUCLEOTIDE SEQUENCE [LARGE SCALE GENOMIC DNA]</scope>
    <source>
        <strain evidence="1 2">SCAWS-G2</strain>
    </source>
</reference>
<dbReference type="EMBL" id="CP035758">
    <property type="protein sequence ID" value="QBD78085.1"/>
    <property type="molecule type" value="Genomic_DNA"/>
</dbReference>
<proteinExistence type="predicted"/>
<dbReference type="KEGG" id="kbs:EPA93_19625"/>
<dbReference type="Proteomes" id="UP000290365">
    <property type="component" value="Chromosome"/>
</dbReference>
<dbReference type="RefSeq" id="WP_129889138.1">
    <property type="nucleotide sequence ID" value="NZ_CP035758.1"/>
</dbReference>
<sequence>MRKWLWFRRLILVFFLILAISAGWFLHGIISPSHAKPKHPQVRNTPIKTVMSPMSSTIQDPQSAERINLRSNTGVRSRLFQLTAGLRPGRGDPVPEARDVHELPVADVAFYNWRGELLSGWLALSSPRPLSLF</sequence>